<sequence>MVVLGGFLVAMAALLAGASGFGLGLTATPALLLSGFSLPFVITVNLLVSVATRISVVWRLRSHIQSRRAGLLIVGAAPGLWLGSRAVGTFDAHTLKVGAGIVVAAAALALGWSERRPFTFRTRFLTPVAGFFGGFLGTTTSLIGIPPALLLTQRRVATQAFFADLGVYFVVTSSLGLAVLAADHRFSGAAARDTLYWLPGVLAANVVGTTLGLRMPEALFRRFALTIAFCAGILTVTTA</sequence>
<gene>
    <name evidence="8" type="ORF">UFOPK2399_01999</name>
</gene>
<feature type="transmembrane region" description="Helical" evidence="7">
    <location>
        <begin position="69"/>
        <end position="87"/>
    </location>
</feature>
<dbReference type="InterPro" id="IPR052017">
    <property type="entry name" value="TSUP"/>
</dbReference>
<proteinExistence type="predicted"/>
<accession>A0A6J6QPY1</accession>
<keyword evidence="6 7" id="KW-0472">Membrane</keyword>
<evidence type="ECO:0000256" key="1">
    <source>
        <dbReference type="ARBA" id="ARBA00004651"/>
    </source>
</evidence>
<feature type="transmembrane region" description="Helical" evidence="7">
    <location>
        <begin position="219"/>
        <end position="237"/>
    </location>
</feature>
<name>A0A6J6QPY1_9ZZZZ</name>
<dbReference type="Pfam" id="PF01925">
    <property type="entry name" value="TauE"/>
    <property type="match status" value="1"/>
</dbReference>
<reference evidence="8" key="1">
    <citation type="submission" date="2020-05" db="EMBL/GenBank/DDBJ databases">
        <authorList>
            <person name="Chiriac C."/>
            <person name="Salcher M."/>
            <person name="Ghai R."/>
            <person name="Kavagutti S V."/>
        </authorList>
    </citation>
    <scope>NUCLEOTIDE SEQUENCE</scope>
</reference>
<protein>
    <submittedName>
        <fullName evidence="8">Unannotated protein</fullName>
    </submittedName>
</protein>
<comment type="subcellular location">
    <subcellularLocation>
        <location evidence="1">Cell membrane</location>
        <topology evidence="1">Multi-pass membrane protein</topology>
    </subcellularLocation>
</comment>
<evidence type="ECO:0000256" key="5">
    <source>
        <dbReference type="ARBA" id="ARBA00022989"/>
    </source>
</evidence>
<keyword evidence="5 7" id="KW-1133">Transmembrane helix</keyword>
<feature type="transmembrane region" description="Helical" evidence="7">
    <location>
        <begin position="165"/>
        <end position="182"/>
    </location>
</feature>
<evidence type="ECO:0000256" key="4">
    <source>
        <dbReference type="ARBA" id="ARBA00022692"/>
    </source>
</evidence>
<evidence type="ECO:0000313" key="8">
    <source>
        <dbReference type="EMBL" id="CAB4710998.1"/>
    </source>
</evidence>
<dbReference type="PANTHER" id="PTHR30269:SF37">
    <property type="entry name" value="MEMBRANE TRANSPORTER PROTEIN"/>
    <property type="match status" value="1"/>
</dbReference>
<keyword evidence="2" id="KW-0813">Transport</keyword>
<feature type="transmembrane region" description="Helical" evidence="7">
    <location>
        <begin position="30"/>
        <end position="48"/>
    </location>
</feature>
<evidence type="ECO:0000256" key="3">
    <source>
        <dbReference type="ARBA" id="ARBA00022475"/>
    </source>
</evidence>
<evidence type="ECO:0000256" key="7">
    <source>
        <dbReference type="SAM" id="Phobius"/>
    </source>
</evidence>
<evidence type="ECO:0000256" key="6">
    <source>
        <dbReference type="ARBA" id="ARBA00023136"/>
    </source>
</evidence>
<feature type="transmembrane region" description="Helical" evidence="7">
    <location>
        <begin position="124"/>
        <end position="145"/>
    </location>
</feature>
<evidence type="ECO:0000256" key="2">
    <source>
        <dbReference type="ARBA" id="ARBA00022448"/>
    </source>
</evidence>
<organism evidence="8">
    <name type="scientific">freshwater metagenome</name>
    <dbReference type="NCBI Taxonomy" id="449393"/>
    <lineage>
        <taxon>unclassified sequences</taxon>
        <taxon>metagenomes</taxon>
        <taxon>ecological metagenomes</taxon>
    </lineage>
</organism>
<dbReference type="PANTHER" id="PTHR30269">
    <property type="entry name" value="TRANSMEMBRANE PROTEIN YFCA"/>
    <property type="match status" value="1"/>
</dbReference>
<keyword evidence="3" id="KW-1003">Cell membrane</keyword>
<feature type="transmembrane region" description="Helical" evidence="7">
    <location>
        <begin position="93"/>
        <end position="112"/>
    </location>
</feature>
<dbReference type="GO" id="GO:0005886">
    <property type="term" value="C:plasma membrane"/>
    <property type="evidence" value="ECO:0007669"/>
    <property type="project" value="UniProtKB-SubCell"/>
</dbReference>
<dbReference type="EMBL" id="CAEZXP010000011">
    <property type="protein sequence ID" value="CAB4710998.1"/>
    <property type="molecule type" value="Genomic_DNA"/>
</dbReference>
<feature type="transmembrane region" description="Helical" evidence="7">
    <location>
        <begin position="194"/>
        <end position="213"/>
    </location>
</feature>
<dbReference type="AlphaFoldDB" id="A0A6J6QPY1"/>
<dbReference type="InterPro" id="IPR002781">
    <property type="entry name" value="TM_pro_TauE-like"/>
</dbReference>
<keyword evidence="4 7" id="KW-0812">Transmembrane</keyword>